<name>A0A380NJ86_9FIRM</name>
<dbReference type="InterPro" id="IPR031165">
    <property type="entry name" value="GNAT_YJDJ"/>
</dbReference>
<dbReference type="Proteomes" id="UP000255367">
    <property type="component" value="Unassembled WGS sequence"/>
</dbReference>
<dbReference type="SUPFAM" id="SSF55729">
    <property type="entry name" value="Acyl-CoA N-acyltransferases (Nat)"/>
    <property type="match status" value="1"/>
</dbReference>
<proteinExistence type="predicted"/>
<dbReference type="AlphaFoldDB" id="A0A380NJ86"/>
<sequence length="92" mass="10080">MVNIVFETEKNRAAAYDGQQNIGESTISKSASLWIIDHTLVDEGYGGQGIAGRLVAEIVNQARIAGVKIIPLCPFAKREFEKKIEYADVLAK</sequence>
<protein>
    <recommendedName>
        <fullName evidence="1">N-acetyltransferase domain-containing protein</fullName>
    </recommendedName>
</protein>
<organism evidence="2 3">
    <name type="scientific">Veillonella criceti</name>
    <dbReference type="NCBI Taxonomy" id="103891"/>
    <lineage>
        <taxon>Bacteria</taxon>
        <taxon>Bacillati</taxon>
        <taxon>Bacillota</taxon>
        <taxon>Negativicutes</taxon>
        <taxon>Veillonellales</taxon>
        <taxon>Veillonellaceae</taxon>
        <taxon>Veillonella</taxon>
    </lineage>
</organism>
<accession>A0A380NJ86</accession>
<dbReference type="EMBL" id="UHIO01000001">
    <property type="protein sequence ID" value="SUP41683.1"/>
    <property type="molecule type" value="Genomic_DNA"/>
</dbReference>
<feature type="domain" description="N-acetyltransferase" evidence="1">
    <location>
        <begin position="5"/>
        <end position="91"/>
    </location>
</feature>
<keyword evidence="3" id="KW-1185">Reference proteome</keyword>
<gene>
    <name evidence="2" type="ORF">NCTC12020_00639</name>
</gene>
<dbReference type="InterPro" id="IPR016181">
    <property type="entry name" value="Acyl_CoA_acyltransferase"/>
</dbReference>
<dbReference type="OrthoDB" id="9793389at2"/>
<dbReference type="CDD" id="cd04301">
    <property type="entry name" value="NAT_SF"/>
    <property type="match status" value="1"/>
</dbReference>
<evidence type="ECO:0000259" key="1">
    <source>
        <dbReference type="PROSITE" id="PS51729"/>
    </source>
</evidence>
<evidence type="ECO:0000313" key="2">
    <source>
        <dbReference type="EMBL" id="SUP41683.1"/>
    </source>
</evidence>
<evidence type="ECO:0000313" key="3">
    <source>
        <dbReference type="Proteomes" id="UP000255367"/>
    </source>
</evidence>
<dbReference type="PROSITE" id="PS51729">
    <property type="entry name" value="GNAT_YJDJ"/>
    <property type="match status" value="1"/>
</dbReference>
<dbReference type="Pfam" id="PF14542">
    <property type="entry name" value="Acetyltransf_CG"/>
    <property type="match status" value="1"/>
</dbReference>
<dbReference type="Gene3D" id="3.40.630.30">
    <property type="match status" value="1"/>
</dbReference>
<reference evidence="2 3" key="1">
    <citation type="submission" date="2018-06" db="EMBL/GenBank/DDBJ databases">
        <authorList>
            <consortium name="Pathogen Informatics"/>
            <person name="Doyle S."/>
        </authorList>
    </citation>
    <scope>NUCLEOTIDE SEQUENCE [LARGE SCALE GENOMIC DNA]</scope>
    <source>
        <strain evidence="2 3">NCTC12020</strain>
    </source>
</reference>
<dbReference type="RefSeq" id="WP_115309873.1">
    <property type="nucleotide sequence ID" value="NZ_UHIO01000001.1"/>
</dbReference>